<sequence>MKDIIQDLEFFRRQAREKYSVSVQNKEITDQKLNNTDVQPLFVVRPDGAEYIPNEVMIQITLYMDYKMLCTFGSVCGGWYFLSTKCNAPWRNLFSKEFRKKVESPSLFDDFDGLWRSKFMRSHIMRTNWMKAKVQSTSYYDFSPHEINTSTRTSKYSNDPAFRKDRYIVGQTPDESDDQHEEEQRFMINKSVLYQDKLITGDNGGNIKVFNTKTKQVIKKFKFDDSPVLDVQFNHINQQIYSTSLSHNTTITKWDMNTGLCSGMMSINEPVNEYPTTMVDSYNQRLFVKFIDKIKVYHADTFTFLFDIMAKKPQNQNDRMADDNDDDEDEDVVENNQEDDIDAQDFRSCCILVNKTNVRVATVSGYRIKPVILIWQVLANSAILIKKIRTSAHPGGLDKLRFDDVCHDVLYFGSLPVKYEICTGTKLSENRFSGNYQMNVSDCDGEKFVYFVRGAIFVCGVDGKKWGSFPLPSLKLGFNVCSITCDEENVIVRGSPHGLIVFNFGGNMTYWEDFKGGNVLK</sequence>
<dbReference type="Gene3D" id="2.130.10.10">
    <property type="entry name" value="YVTN repeat-like/Quinoprotein amine dehydrogenase"/>
    <property type="match status" value="1"/>
</dbReference>
<name>A0AAW2ZP49_9EUKA</name>
<gene>
    <name evidence="2" type="ORF">AKO1_009530</name>
</gene>
<dbReference type="InterPro" id="IPR011044">
    <property type="entry name" value="Quino_amine_DH_bsu"/>
</dbReference>
<dbReference type="Gene3D" id="1.20.1280.50">
    <property type="match status" value="1"/>
</dbReference>
<proteinExistence type="predicted"/>
<reference evidence="2 3" key="1">
    <citation type="submission" date="2024-03" db="EMBL/GenBank/DDBJ databases">
        <title>The Acrasis kona genome and developmental transcriptomes reveal deep origins of eukaryotic multicellular pathways.</title>
        <authorList>
            <person name="Sheikh S."/>
            <person name="Fu C.-J."/>
            <person name="Brown M.W."/>
            <person name="Baldauf S.L."/>
        </authorList>
    </citation>
    <scope>NUCLEOTIDE SEQUENCE [LARGE SCALE GENOMIC DNA]</scope>
    <source>
        <strain evidence="2 3">ATCC MYA-3509</strain>
    </source>
</reference>
<protein>
    <submittedName>
        <fullName evidence="2">F-box/WD repeat-containing protein</fullName>
    </submittedName>
</protein>
<dbReference type="InterPro" id="IPR036047">
    <property type="entry name" value="F-box-like_dom_sf"/>
</dbReference>
<evidence type="ECO:0000313" key="2">
    <source>
        <dbReference type="EMBL" id="KAL0490432.1"/>
    </source>
</evidence>
<dbReference type="EMBL" id="JAOPGA020001688">
    <property type="protein sequence ID" value="KAL0490432.1"/>
    <property type="molecule type" value="Genomic_DNA"/>
</dbReference>
<dbReference type="CDD" id="cd09917">
    <property type="entry name" value="F-box_SF"/>
    <property type="match status" value="1"/>
</dbReference>
<dbReference type="AlphaFoldDB" id="A0AAW2ZP49"/>
<dbReference type="Proteomes" id="UP001431209">
    <property type="component" value="Unassembled WGS sequence"/>
</dbReference>
<accession>A0AAW2ZP49</accession>
<evidence type="ECO:0000256" key="1">
    <source>
        <dbReference type="SAM" id="MobiDB-lite"/>
    </source>
</evidence>
<feature type="region of interest" description="Disordered" evidence="1">
    <location>
        <begin position="315"/>
        <end position="337"/>
    </location>
</feature>
<comment type="caution">
    <text evidence="2">The sequence shown here is derived from an EMBL/GenBank/DDBJ whole genome shotgun (WGS) entry which is preliminary data.</text>
</comment>
<keyword evidence="3" id="KW-1185">Reference proteome</keyword>
<feature type="compositionally biased region" description="Acidic residues" evidence="1">
    <location>
        <begin position="323"/>
        <end position="337"/>
    </location>
</feature>
<evidence type="ECO:0000313" key="3">
    <source>
        <dbReference type="Proteomes" id="UP001431209"/>
    </source>
</evidence>
<dbReference type="SUPFAM" id="SSF81383">
    <property type="entry name" value="F-box domain"/>
    <property type="match status" value="1"/>
</dbReference>
<organism evidence="2 3">
    <name type="scientific">Acrasis kona</name>
    <dbReference type="NCBI Taxonomy" id="1008807"/>
    <lineage>
        <taxon>Eukaryota</taxon>
        <taxon>Discoba</taxon>
        <taxon>Heterolobosea</taxon>
        <taxon>Tetramitia</taxon>
        <taxon>Eutetramitia</taxon>
        <taxon>Acrasidae</taxon>
        <taxon>Acrasis</taxon>
    </lineage>
</organism>
<dbReference type="SUPFAM" id="SSF50969">
    <property type="entry name" value="YVTN repeat-like/Quinoprotein amine dehydrogenase"/>
    <property type="match status" value="1"/>
</dbReference>
<dbReference type="InterPro" id="IPR015943">
    <property type="entry name" value="WD40/YVTN_repeat-like_dom_sf"/>
</dbReference>